<dbReference type="AlphaFoldDB" id="A0A2M8LWN9"/>
<dbReference type="Proteomes" id="UP000230407">
    <property type="component" value="Unassembled WGS sequence"/>
</dbReference>
<gene>
    <name evidence="2" type="ORF">CUT44_17780</name>
</gene>
<dbReference type="EMBL" id="PGGW01000058">
    <property type="protein sequence ID" value="PJE96370.1"/>
    <property type="molecule type" value="Genomic_DNA"/>
</dbReference>
<comment type="caution">
    <text evidence="2">The sequence shown here is derived from an EMBL/GenBank/DDBJ whole genome shotgun (WGS) entry which is preliminary data.</text>
</comment>
<keyword evidence="3" id="KW-1185">Reference proteome</keyword>
<evidence type="ECO:0000256" key="1">
    <source>
        <dbReference type="SAM" id="MobiDB-lite"/>
    </source>
</evidence>
<organism evidence="2 3">
    <name type="scientific">Streptomyces carminius</name>
    <dbReference type="NCBI Taxonomy" id="2665496"/>
    <lineage>
        <taxon>Bacteria</taxon>
        <taxon>Bacillati</taxon>
        <taxon>Actinomycetota</taxon>
        <taxon>Actinomycetes</taxon>
        <taxon>Kitasatosporales</taxon>
        <taxon>Streptomycetaceae</taxon>
        <taxon>Streptomyces</taxon>
    </lineage>
</organism>
<name>A0A2M8LWN9_9ACTN</name>
<sequence>MAERSRRTATGASASRRPVPAGGTARRPCRASAARTGPVPAGPSVRRPVPAPQEKFTSLQM</sequence>
<protein>
    <submittedName>
        <fullName evidence="2">Uncharacterized protein</fullName>
    </submittedName>
</protein>
<evidence type="ECO:0000313" key="2">
    <source>
        <dbReference type="EMBL" id="PJE96370.1"/>
    </source>
</evidence>
<feature type="region of interest" description="Disordered" evidence="1">
    <location>
        <begin position="1"/>
        <end position="61"/>
    </location>
</feature>
<accession>A0A2M8LWN9</accession>
<evidence type="ECO:0000313" key="3">
    <source>
        <dbReference type="Proteomes" id="UP000230407"/>
    </source>
</evidence>
<feature type="compositionally biased region" description="Low complexity" evidence="1">
    <location>
        <begin position="8"/>
        <end position="17"/>
    </location>
</feature>
<reference evidence="2 3" key="1">
    <citation type="submission" date="2017-11" db="EMBL/GenBank/DDBJ databases">
        <title>Streptomyces carmine sp. nov., a novel actinomycete isolated from Sophora alopecuroides in Xinjiang, China.</title>
        <authorList>
            <person name="Wang Y."/>
            <person name="Luo X."/>
            <person name="Wan C."/>
            <person name="Zhang L."/>
        </authorList>
    </citation>
    <scope>NUCLEOTIDE SEQUENCE [LARGE SCALE GENOMIC DNA]</scope>
    <source>
        <strain evidence="2 3">TRM SA0054</strain>
    </source>
</reference>
<proteinExistence type="predicted"/>